<organism evidence="1 2">
    <name type="scientific">Hydra vulgaris</name>
    <name type="common">Hydra</name>
    <name type="synonym">Hydra attenuata</name>
    <dbReference type="NCBI Taxonomy" id="6087"/>
    <lineage>
        <taxon>Eukaryota</taxon>
        <taxon>Metazoa</taxon>
        <taxon>Cnidaria</taxon>
        <taxon>Hydrozoa</taxon>
        <taxon>Hydroidolina</taxon>
        <taxon>Anthoathecata</taxon>
        <taxon>Aplanulata</taxon>
        <taxon>Hydridae</taxon>
        <taxon>Hydra</taxon>
    </lineage>
</organism>
<evidence type="ECO:0000313" key="1">
    <source>
        <dbReference type="Proteomes" id="UP001652625"/>
    </source>
</evidence>
<dbReference type="Gene3D" id="3.30.420.10">
    <property type="entry name" value="Ribonuclease H-like superfamily/Ribonuclease H"/>
    <property type="match status" value="1"/>
</dbReference>
<protein>
    <submittedName>
        <fullName evidence="2">Uncharacterized protein LOC136079114</fullName>
    </submittedName>
</protein>
<name>A0ABM4BP47_HYDVU</name>
<dbReference type="PANTHER" id="PTHR31511:SF12">
    <property type="entry name" value="RHO TERMINATION FACTOR N-TERMINAL DOMAIN-CONTAINING PROTEIN"/>
    <property type="match status" value="1"/>
</dbReference>
<dbReference type="SUPFAM" id="SSF53098">
    <property type="entry name" value="Ribonuclease H-like"/>
    <property type="match status" value="1"/>
</dbReference>
<dbReference type="SUPFAM" id="SSF56672">
    <property type="entry name" value="DNA/RNA polymerases"/>
    <property type="match status" value="1"/>
</dbReference>
<dbReference type="PANTHER" id="PTHR31511">
    <property type="entry name" value="PROTEIN CBG23764"/>
    <property type="match status" value="1"/>
</dbReference>
<gene>
    <name evidence="2" type="primary">LOC136079114</name>
</gene>
<proteinExistence type="predicted"/>
<dbReference type="InterPro" id="IPR012337">
    <property type="entry name" value="RNaseH-like_sf"/>
</dbReference>
<dbReference type="Proteomes" id="UP001652625">
    <property type="component" value="Chromosome 04"/>
</dbReference>
<dbReference type="InterPro" id="IPR043502">
    <property type="entry name" value="DNA/RNA_pol_sf"/>
</dbReference>
<keyword evidence="1" id="KW-1185">Reference proteome</keyword>
<dbReference type="InterPro" id="IPR036397">
    <property type="entry name" value="RNaseH_sf"/>
</dbReference>
<dbReference type="GeneID" id="136079114"/>
<evidence type="ECO:0000313" key="2">
    <source>
        <dbReference type="RefSeq" id="XP_065650901.1"/>
    </source>
</evidence>
<dbReference type="RefSeq" id="XP_065650901.1">
    <property type="nucleotide sequence ID" value="XM_065794829.1"/>
</dbReference>
<accession>A0ABM4BP47</accession>
<reference evidence="2" key="1">
    <citation type="submission" date="2025-08" db="UniProtKB">
        <authorList>
            <consortium name="RefSeq"/>
        </authorList>
    </citation>
    <scope>IDENTIFICATION</scope>
</reference>
<sequence>MRVPFVVHADFESFNKAINTCTPNTNESYTKHYYQGKLETFTANSEEDDVAQIFVDRLEEDIKKICDMTKFPKKMIFTNKNKYDFDEANECHICGDYLGEDKVRDNCHITGKYRGDAHQNCKLNYKIPKFFPVLFHNLSGYDGHVFIKKLSGRKLSCIPNNEEKYISFSREIKVDEYIKEGKKFEVKRKLRFLDSYRFMPFSLDALSKNLTRDQCKNIIKLYSGKQLDLLLRKGVYLYDWVDSVDKFNETQLPPKELFFSKLNNEDISDDDYSHAQTVWNEFHCKTFKDYHDLYNVSDVLLLTDVFKNFIDVCMNCYKLDPAWYYTSPGLAWDAALKKTKVKLELLSDYDMILIIKKGTRGGISMISNRLGTSNNKYMGDEYDKSKESTFIQYLDAYNLCGWAVSNPLPKHGFKWMDENEIENWKPFPCILEVDLDYPEHLHDDHNDYPLAPERVKVNKVEKLIPNLNHKKNYVIHYENLKLYERLGLRITKIHRGVMFEERTWLSQYIELNTYLRTKAKNDSEKEFVKLMNNSVFGKTMKNIQKRVDVRLITNRDEAVKLASRPNYKSRTIFDENLIAIHMKRTKLMYNKPIYLEMCLLDLSKTLMYEFYYDYIKNKYADRGKLLFTDTDSLAYEIKTEDFYDDIKYDVESKFDTSVFTLNHPAIINVAFEVGLNKKVLGMFKDKAGGAQIEEFVDQVRKMNLIRSCSHEVYTEEINKIALSADDDKRVILEEGIHTLAYGHYKLRR</sequence>